<accession>A0A0C4YSN0</accession>
<evidence type="ECO:0000256" key="1">
    <source>
        <dbReference type="SAM" id="MobiDB-lite"/>
    </source>
</evidence>
<evidence type="ECO:0000313" key="3">
    <source>
        <dbReference type="Proteomes" id="UP000031843"/>
    </source>
</evidence>
<dbReference type="AlphaFoldDB" id="A0A0C4YSN0"/>
<dbReference type="EMBL" id="CP010537">
    <property type="protein sequence ID" value="AJG24944.1"/>
    <property type="molecule type" value="Genomic_DNA"/>
</dbReference>
<gene>
    <name evidence="2" type="ORF">RR42_s3368</name>
</gene>
<evidence type="ECO:0000313" key="2">
    <source>
        <dbReference type="EMBL" id="AJG24944.1"/>
    </source>
</evidence>
<name>A0A0C4YSN0_9BURK</name>
<feature type="compositionally biased region" description="Polar residues" evidence="1">
    <location>
        <begin position="17"/>
        <end position="30"/>
    </location>
</feature>
<proteinExistence type="predicted"/>
<protein>
    <submittedName>
        <fullName evidence="2">Uncharacterized protein</fullName>
    </submittedName>
</protein>
<dbReference type="KEGG" id="cbw:RR42_s3368"/>
<sequence length="50" mass="5620">MEASELTDVTYRSSIMHSYNVDPNNPQWPSRNPFKDSGKNRGNNPPAKGN</sequence>
<dbReference type="Proteomes" id="UP000031843">
    <property type="component" value="Chromosome secondary"/>
</dbReference>
<organism evidence="2 3">
    <name type="scientific">Cupriavidus basilensis</name>
    <dbReference type="NCBI Taxonomy" id="68895"/>
    <lineage>
        <taxon>Bacteria</taxon>
        <taxon>Pseudomonadati</taxon>
        <taxon>Pseudomonadota</taxon>
        <taxon>Betaproteobacteria</taxon>
        <taxon>Burkholderiales</taxon>
        <taxon>Burkholderiaceae</taxon>
        <taxon>Cupriavidus</taxon>
    </lineage>
</organism>
<feature type="region of interest" description="Disordered" evidence="1">
    <location>
        <begin position="17"/>
        <end position="50"/>
    </location>
</feature>
<keyword evidence="3" id="KW-1185">Reference proteome</keyword>
<reference evidence="2 3" key="1">
    <citation type="journal article" date="2015" name="Genome Announc.">
        <title>Complete Genome Sequence of Cupriavidus basilensis 4G11, Isolated from the Oak Ridge Field Research Center Site.</title>
        <authorList>
            <person name="Ray J."/>
            <person name="Waters R.J."/>
            <person name="Skerker J.M."/>
            <person name="Kuehl J.V."/>
            <person name="Price M.N."/>
            <person name="Huang J."/>
            <person name="Chakraborty R."/>
            <person name="Arkin A.P."/>
            <person name="Deutschbauer A."/>
        </authorList>
    </citation>
    <scope>NUCLEOTIDE SEQUENCE [LARGE SCALE GENOMIC DNA]</scope>
    <source>
        <strain evidence="2">4G11</strain>
    </source>
</reference>